<name>A0AA39NBS6_9AGAR</name>
<sequence length="573" mass="65326">MPVYTSVSVMFPRNKLMLIQRDKFDFKAMDDEVFKYEDDKLAGQVLTSVVDGTFTSYSSLTTADVSIGSHAYYKYLNDLVVSGRMEGNPLKANLYQSLEPLLTRFIGDWQEFNEKYFSPPSFSWDTALSASFMEFPDELKMAVFDVVPRSDLLTLRLVNKRLWALITPITHSRLRFRMPPSGWSAFEERSTAVYEWAAAAEILGAIFIDEAWFPVVSVTFQSWPMSQYCFFKFLKNAVVTSVAITGHRYPLSFFPHIPYPFMLPPTVKSLVVARCSLTCHSLLGLLSPGTMLESLEFDRVDDGFVITPVNPTWTDVHDWRELNGLSSYRQSLVQNPPPASLQQFENKFRPGHTSSRRGRRTVYVVSTNFHATPNNETFPVHLRLCSLVELDLCLGSFLYRYVRWGWSEMSESLTTLTIRACDVEASEYGNGHLPLAGLMSLKHVKLVAPVSSIRRMLWSVVTWTSPAKESSSATLGITVCVDRLSRWDFPRELSETFLQRILLSTRYTEYHHFGGSVRISIASTLPRPVLAEEVKYLTRICNDLACDESVKAIFLTPRLIIFPEYIRNIVIHS</sequence>
<reference evidence="2" key="1">
    <citation type="submission" date="2023-06" db="EMBL/GenBank/DDBJ databases">
        <authorList>
            <consortium name="Lawrence Berkeley National Laboratory"/>
            <person name="Ahrendt S."/>
            <person name="Sahu N."/>
            <person name="Indic B."/>
            <person name="Wong-Bajracharya J."/>
            <person name="Merenyi Z."/>
            <person name="Ke H.-M."/>
            <person name="Monk M."/>
            <person name="Kocsube S."/>
            <person name="Drula E."/>
            <person name="Lipzen A."/>
            <person name="Balint B."/>
            <person name="Henrissat B."/>
            <person name="Andreopoulos B."/>
            <person name="Martin F.M."/>
            <person name="Harder C.B."/>
            <person name="Rigling D."/>
            <person name="Ford K.L."/>
            <person name="Foster G.D."/>
            <person name="Pangilinan J."/>
            <person name="Papanicolaou A."/>
            <person name="Barry K."/>
            <person name="LaButti K."/>
            <person name="Viragh M."/>
            <person name="Koriabine M."/>
            <person name="Yan M."/>
            <person name="Riley R."/>
            <person name="Champramary S."/>
            <person name="Plett K.L."/>
            <person name="Tsai I.J."/>
            <person name="Slot J."/>
            <person name="Sipos G."/>
            <person name="Plett J."/>
            <person name="Nagy L.G."/>
            <person name="Grigoriev I.V."/>
        </authorList>
    </citation>
    <scope>NUCLEOTIDE SEQUENCE</scope>
    <source>
        <strain evidence="2">ICMP 16352</strain>
    </source>
</reference>
<protein>
    <recommendedName>
        <fullName evidence="1">F-box domain-containing protein</fullName>
    </recommendedName>
</protein>
<feature type="domain" description="F-box" evidence="1">
    <location>
        <begin position="129"/>
        <end position="178"/>
    </location>
</feature>
<dbReference type="EMBL" id="JAUEPR010000126">
    <property type="protein sequence ID" value="KAK0462699.1"/>
    <property type="molecule type" value="Genomic_DNA"/>
</dbReference>
<accession>A0AA39NBS6</accession>
<keyword evidence="3" id="KW-1185">Reference proteome</keyword>
<proteinExistence type="predicted"/>
<gene>
    <name evidence="2" type="ORF">IW261DRAFT_1576301</name>
</gene>
<dbReference type="Proteomes" id="UP001175227">
    <property type="component" value="Unassembled WGS sequence"/>
</dbReference>
<dbReference type="InterPro" id="IPR001810">
    <property type="entry name" value="F-box_dom"/>
</dbReference>
<organism evidence="2 3">
    <name type="scientific">Armillaria novae-zelandiae</name>
    <dbReference type="NCBI Taxonomy" id="153914"/>
    <lineage>
        <taxon>Eukaryota</taxon>
        <taxon>Fungi</taxon>
        <taxon>Dikarya</taxon>
        <taxon>Basidiomycota</taxon>
        <taxon>Agaricomycotina</taxon>
        <taxon>Agaricomycetes</taxon>
        <taxon>Agaricomycetidae</taxon>
        <taxon>Agaricales</taxon>
        <taxon>Marasmiineae</taxon>
        <taxon>Physalacriaceae</taxon>
        <taxon>Armillaria</taxon>
    </lineage>
</organism>
<evidence type="ECO:0000313" key="2">
    <source>
        <dbReference type="EMBL" id="KAK0462699.1"/>
    </source>
</evidence>
<dbReference type="PROSITE" id="PS50181">
    <property type="entry name" value="FBOX"/>
    <property type="match status" value="1"/>
</dbReference>
<evidence type="ECO:0000313" key="3">
    <source>
        <dbReference type="Proteomes" id="UP001175227"/>
    </source>
</evidence>
<dbReference type="AlphaFoldDB" id="A0AA39NBS6"/>
<comment type="caution">
    <text evidence="2">The sequence shown here is derived from an EMBL/GenBank/DDBJ whole genome shotgun (WGS) entry which is preliminary data.</text>
</comment>
<evidence type="ECO:0000259" key="1">
    <source>
        <dbReference type="PROSITE" id="PS50181"/>
    </source>
</evidence>